<dbReference type="EC" id="2.7.13.3" evidence="2"/>
<dbReference type="InterPro" id="IPR003594">
    <property type="entry name" value="HATPase_dom"/>
</dbReference>
<dbReference type="Pfam" id="PF00512">
    <property type="entry name" value="HisKA"/>
    <property type="match status" value="1"/>
</dbReference>
<dbReference type="EMBL" id="CAMAPD010000002">
    <property type="protein sequence ID" value="CAH9051915.1"/>
    <property type="molecule type" value="Genomic_DNA"/>
</dbReference>
<gene>
    <name evidence="10" type="primary">rcsC_7</name>
    <name evidence="10" type="ORF">PSECIP111951_00499</name>
</gene>
<keyword evidence="7" id="KW-1133">Transmembrane helix</keyword>
<evidence type="ECO:0000256" key="2">
    <source>
        <dbReference type="ARBA" id="ARBA00012438"/>
    </source>
</evidence>
<dbReference type="PROSITE" id="PS50110">
    <property type="entry name" value="RESPONSE_REGULATORY"/>
    <property type="match status" value="1"/>
</dbReference>
<dbReference type="SMART" id="SM01358">
    <property type="entry name" value="HBM"/>
    <property type="match status" value="1"/>
</dbReference>
<dbReference type="SUPFAM" id="SSF52172">
    <property type="entry name" value="CheY-like"/>
    <property type="match status" value="1"/>
</dbReference>
<feature type="modified residue" description="4-aspartylphosphate" evidence="5">
    <location>
        <position position="812"/>
    </location>
</feature>
<keyword evidence="7" id="KW-0472">Membrane</keyword>
<dbReference type="PANTHER" id="PTHR45339">
    <property type="entry name" value="HYBRID SIGNAL TRANSDUCTION HISTIDINE KINASE J"/>
    <property type="match status" value="1"/>
</dbReference>
<dbReference type="Gene3D" id="1.10.287.130">
    <property type="match status" value="1"/>
</dbReference>
<dbReference type="Pfam" id="PF02518">
    <property type="entry name" value="HATPase_c"/>
    <property type="match status" value="1"/>
</dbReference>
<dbReference type="PANTHER" id="PTHR45339:SF1">
    <property type="entry name" value="HYBRID SIGNAL TRANSDUCTION HISTIDINE KINASE J"/>
    <property type="match status" value="1"/>
</dbReference>
<feature type="transmembrane region" description="Helical" evidence="7">
    <location>
        <begin position="278"/>
        <end position="300"/>
    </location>
</feature>
<dbReference type="CDD" id="cd16922">
    <property type="entry name" value="HATPase_EvgS-ArcB-TorS-like"/>
    <property type="match status" value="1"/>
</dbReference>
<dbReference type="InterPro" id="IPR001789">
    <property type="entry name" value="Sig_transdc_resp-reg_receiver"/>
</dbReference>
<evidence type="ECO:0000313" key="11">
    <source>
        <dbReference type="Proteomes" id="UP001152485"/>
    </source>
</evidence>
<keyword evidence="4" id="KW-0902">Two-component regulatory system</keyword>
<dbReference type="Proteomes" id="UP001152485">
    <property type="component" value="Unassembled WGS sequence"/>
</dbReference>
<dbReference type="PROSITE" id="PS50109">
    <property type="entry name" value="HIS_KIN"/>
    <property type="match status" value="1"/>
</dbReference>
<evidence type="ECO:0000313" key="10">
    <source>
        <dbReference type="EMBL" id="CAH9051915.1"/>
    </source>
</evidence>
<dbReference type="SUPFAM" id="SSF47384">
    <property type="entry name" value="Homodimeric domain of signal transducing histidine kinase"/>
    <property type="match status" value="1"/>
</dbReference>
<dbReference type="Pfam" id="PF00072">
    <property type="entry name" value="Response_reg"/>
    <property type="match status" value="1"/>
</dbReference>
<dbReference type="InterPro" id="IPR032255">
    <property type="entry name" value="HBM"/>
</dbReference>
<proteinExistence type="predicted"/>
<evidence type="ECO:0000259" key="9">
    <source>
        <dbReference type="PROSITE" id="PS50110"/>
    </source>
</evidence>
<keyword evidence="7" id="KW-0812">Transmembrane</keyword>
<dbReference type="SMART" id="SM00388">
    <property type="entry name" value="HisKA"/>
    <property type="match status" value="1"/>
</dbReference>
<protein>
    <recommendedName>
        <fullName evidence="2">histidine kinase</fullName>
        <ecNumber evidence="2">2.7.13.3</ecNumber>
    </recommendedName>
</protein>
<dbReference type="Gene3D" id="1.10.8.500">
    <property type="entry name" value="HAMP domain in histidine kinase"/>
    <property type="match status" value="1"/>
</dbReference>
<dbReference type="Gene3D" id="3.30.565.10">
    <property type="entry name" value="Histidine kinase-like ATPase, C-terminal domain"/>
    <property type="match status" value="1"/>
</dbReference>
<evidence type="ECO:0000256" key="6">
    <source>
        <dbReference type="SAM" id="Coils"/>
    </source>
</evidence>
<dbReference type="RefSeq" id="WP_261591717.1">
    <property type="nucleotide sequence ID" value="NZ_CAMAPD010000002.1"/>
</dbReference>
<evidence type="ECO:0000256" key="5">
    <source>
        <dbReference type="PROSITE-ProRule" id="PRU00169"/>
    </source>
</evidence>
<dbReference type="InterPro" id="IPR005467">
    <property type="entry name" value="His_kinase_dom"/>
</dbReference>
<evidence type="ECO:0000256" key="4">
    <source>
        <dbReference type="ARBA" id="ARBA00023012"/>
    </source>
</evidence>
<reference evidence="10 11" key="1">
    <citation type="submission" date="2022-07" db="EMBL/GenBank/DDBJ databases">
        <authorList>
            <person name="Criscuolo A."/>
        </authorList>
    </citation>
    <scope>NUCLEOTIDE SEQUENCE [LARGE SCALE GENOMIC DNA]</scope>
    <source>
        <strain evidence="11">CIP 111951</strain>
    </source>
</reference>
<dbReference type="PRINTS" id="PR00344">
    <property type="entry name" value="BCTRLSENSOR"/>
</dbReference>
<keyword evidence="6" id="KW-0175">Coiled coil</keyword>
<dbReference type="InterPro" id="IPR011006">
    <property type="entry name" value="CheY-like_superfamily"/>
</dbReference>
<keyword evidence="10" id="KW-0808">Transferase</keyword>
<feature type="domain" description="Histidine kinase" evidence="8">
    <location>
        <begin position="388"/>
        <end position="608"/>
    </location>
</feature>
<evidence type="ECO:0000259" key="8">
    <source>
        <dbReference type="PROSITE" id="PS50109"/>
    </source>
</evidence>
<accession>A0ABM9GE13</accession>
<feature type="domain" description="Response regulatory" evidence="9">
    <location>
        <begin position="761"/>
        <end position="878"/>
    </location>
</feature>
<dbReference type="InterPro" id="IPR004358">
    <property type="entry name" value="Sig_transdc_His_kin-like_C"/>
</dbReference>
<evidence type="ECO:0000256" key="1">
    <source>
        <dbReference type="ARBA" id="ARBA00000085"/>
    </source>
</evidence>
<dbReference type="InterPro" id="IPR036097">
    <property type="entry name" value="HisK_dim/P_sf"/>
</dbReference>
<dbReference type="SUPFAM" id="SSF55874">
    <property type="entry name" value="ATPase domain of HSP90 chaperone/DNA topoisomerase II/histidine kinase"/>
    <property type="match status" value="1"/>
</dbReference>
<dbReference type="SMART" id="SM00387">
    <property type="entry name" value="HATPase_c"/>
    <property type="match status" value="1"/>
</dbReference>
<feature type="coiled-coil region" evidence="6">
    <location>
        <begin position="351"/>
        <end position="381"/>
    </location>
</feature>
<organism evidence="10 11">
    <name type="scientific">Pseudoalteromonas holothuriae</name>
    <dbReference type="NCBI Taxonomy" id="2963714"/>
    <lineage>
        <taxon>Bacteria</taxon>
        <taxon>Pseudomonadati</taxon>
        <taxon>Pseudomonadota</taxon>
        <taxon>Gammaproteobacteria</taxon>
        <taxon>Alteromonadales</taxon>
        <taxon>Pseudoalteromonadaceae</taxon>
        <taxon>Pseudoalteromonas</taxon>
    </lineage>
</organism>
<sequence length="879" mass="97936">MSFYRSLTFQLSLGLLCIGALILTSAYLTNVSYQLLEQRDDEIASAAQLAETGYLLESSVIDLQRNVLIYKQSASVAAINRSNELIEKIQAALAEINQASYRSEEAVDMVTRMQNHLTDYKENLLVAVNGREKRQALYQNDLLVLINAAQKDINNEQGVEGKTAASLQLTKAHNAVLAYLMTQNAAHVKEFNQHMSTIRAQFAKRPIASQFNAISMSFRRLHQTIRGYLYLTNVVLPGTANEILHLSSRLRVYEEQGMQAKLVKAKEVTSSLQARSELFILLSIVLVVIYVAFLIIRVISPIRSLTALFKRLSNNLHVEHIPYLKREDEIGQLSVAASVFHNKNLQTNDLLERTKELVIEQKELNKELEVKRNEAEQATVSKSLFLANMSHEIRTPMNGIIGLVELLKGSNLAAEQQECIDKISYSSGVLLAVINDILDFSKIEAGKLDIEEKEFALGKMLDNVLASVSLRAAEKNLYFRCISPVGLTHLVGDEVRITQIILNLCNNAIKFTALGGVELRISVNDSATGEIILNIDVEDTGIGMTQEHQNDVFEQFSQADVSTSRRFGGTGLGLAIVKQLCELMNGSVSVHSQKDKGSTFSVFLRLKHATERAQHKLPEGQPFAISILTCNRSNKTTQILASYLKANKCVINYLNIKELSEKKQQDKSCCMLLLLDHEMSQQLTISDIALLQRDNVDLCVVLDKRDSVLLTRVGISKDILVLEMPFTYGTFYSQICKLFKYDSGGEQALAESEITLNLQGRVLLVEDNAVNQMVAEKLLSSLGLETDIAEDGRQAVDKLSNTPYAYDLIFMDVQMPVMDGFSATLFIRNELKLETPICGLSANAMSEDFDKAIAHGMDNFITKPIAMDKLKAVLEQYLG</sequence>
<dbReference type="GO" id="GO:0004673">
    <property type="term" value="F:protein histidine kinase activity"/>
    <property type="evidence" value="ECO:0007669"/>
    <property type="project" value="UniProtKB-EC"/>
</dbReference>
<dbReference type="InterPro" id="IPR036890">
    <property type="entry name" value="HATPase_C_sf"/>
</dbReference>
<dbReference type="SMART" id="SM00448">
    <property type="entry name" value="REC"/>
    <property type="match status" value="1"/>
</dbReference>
<evidence type="ECO:0000256" key="3">
    <source>
        <dbReference type="ARBA" id="ARBA00022553"/>
    </source>
</evidence>
<dbReference type="CDD" id="cd17546">
    <property type="entry name" value="REC_hyHK_CKI1_RcsC-like"/>
    <property type="match status" value="1"/>
</dbReference>
<evidence type="ECO:0000256" key="7">
    <source>
        <dbReference type="SAM" id="Phobius"/>
    </source>
</evidence>
<keyword evidence="10" id="KW-0418">Kinase</keyword>
<dbReference type="Gene3D" id="3.40.50.2300">
    <property type="match status" value="1"/>
</dbReference>
<comment type="caution">
    <text evidence="10">The sequence shown here is derived from an EMBL/GenBank/DDBJ whole genome shotgun (WGS) entry which is preliminary data.</text>
</comment>
<keyword evidence="3 5" id="KW-0597">Phosphoprotein</keyword>
<dbReference type="InterPro" id="IPR003661">
    <property type="entry name" value="HisK_dim/P_dom"/>
</dbReference>
<dbReference type="CDD" id="cd00082">
    <property type="entry name" value="HisKA"/>
    <property type="match status" value="1"/>
</dbReference>
<comment type="catalytic activity">
    <reaction evidence="1">
        <text>ATP + protein L-histidine = ADP + protein N-phospho-L-histidine.</text>
        <dbReference type="EC" id="2.7.13.3"/>
    </reaction>
</comment>
<name>A0ABM9GE13_9GAMM</name>